<dbReference type="Proteomes" id="UP000306980">
    <property type="component" value="Unassembled WGS sequence"/>
</dbReference>
<reference evidence="2 3" key="1">
    <citation type="submission" date="2019-05" db="EMBL/GenBank/DDBJ databases">
        <title>Genomic analysis of Lentibacillus sp. NKC220-2.</title>
        <authorList>
            <person name="Oh Y.J."/>
        </authorList>
    </citation>
    <scope>NUCLEOTIDE SEQUENCE [LARGE SCALE GENOMIC DNA]</scope>
    <source>
        <strain evidence="2 3">NKC220-2</strain>
    </source>
</reference>
<evidence type="ECO:0000256" key="1">
    <source>
        <dbReference type="SAM" id="Phobius"/>
    </source>
</evidence>
<sequence length="123" mass="13357">MKKYLKNERGSQTLEFVGMFPLIVIAALVAWQILMAGYTMIVGEAAARDAARVASVDGNYEQAARNSASGLYVSSRKSDLGDSVEVTVTTKVPTLKIPIWENPNFEIEASAIMPVESGEEDDD</sequence>
<keyword evidence="1" id="KW-0812">Transmembrane</keyword>
<protein>
    <submittedName>
        <fullName evidence="2">Pilus assembly protein TadE</fullName>
    </submittedName>
</protein>
<proteinExistence type="predicted"/>
<feature type="transmembrane region" description="Helical" evidence="1">
    <location>
        <begin position="20"/>
        <end position="42"/>
    </location>
</feature>
<name>A0A5S3QQ07_9BACI</name>
<dbReference type="OrthoDB" id="2616324at2"/>
<accession>A0A5S3QQ07</accession>
<organism evidence="2 3">
    <name type="scientific">Lentibacillus cibarius</name>
    <dbReference type="NCBI Taxonomy" id="2583219"/>
    <lineage>
        <taxon>Bacteria</taxon>
        <taxon>Bacillati</taxon>
        <taxon>Bacillota</taxon>
        <taxon>Bacilli</taxon>
        <taxon>Bacillales</taxon>
        <taxon>Bacillaceae</taxon>
        <taxon>Lentibacillus</taxon>
    </lineage>
</organism>
<evidence type="ECO:0000313" key="3">
    <source>
        <dbReference type="Proteomes" id="UP000306980"/>
    </source>
</evidence>
<dbReference type="RefSeq" id="WP_138604170.1">
    <property type="nucleotide sequence ID" value="NZ_VCIA01000001.1"/>
</dbReference>
<evidence type="ECO:0000313" key="2">
    <source>
        <dbReference type="EMBL" id="TMN23281.1"/>
    </source>
</evidence>
<keyword evidence="1" id="KW-1133">Transmembrane helix</keyword>
<comment type="caution">
    <text evidence="2">The sequence shown here is derived from an EMBL/GenBank/DDBJ whole genome shotgun (WGS) entry which is preliminary data.</text>
</comment>
<dbReference type="EMBL" id="VCIA01000001">
    <property type="protein sequence ID" value="TMN23281.1"/>
    <property type="molecule type" value="Genomic_DNA"/>
</dbReference>
<keyword evidence="1" id="KW-0472">Membrane</keyword>
<dbReference type="AlphaFoldDB" id="A0A5S3QQ07"/>
<gene>
    <name evidence="2" type="ORF">FFL34_15180</name>
</gene>